<dbReference type="RefSeq" id="WP_138708100.1">
    <property type="nucleotide sequence ID" value="NZ_JBHSNT010000044.1"/>
</dbReference>
<keyword evidence="1" id="KW-0472">Membrane</keyword>
<dbReference type="AlphaFoldDB" id="A0A3M8A679"/>
<keyword evidence="3" id="KW-1185">Reference proteome</keyword>
<reference evidence="2 3" key="1">
    <citation type="submission" date="2018-10" db="EMBL/GenBank/DDBJ databases">
        <title>Isolation, diversity and antibacterial activity of antinobacteria from the wheat rhizosphere soil.</title>
        <authorList>
            <person name="Sun T."/>
        </authorList>
    </citation>
    <scope>NUCLEOTIDE SEQUENCE [LARGE SCALE GENOMIC DNA]</scope>
    <source>
        <strain evidence="2 3">SJ-23</strain>
    </source>
</reference>
<evidence type="ECO:0000313" key="3">
    <source>
        <dbReference type="Proteomes" id="UP000275048"/>
    </source>
</evidence>
<dbReference type="EMBL" id="RHHB01000036">
    <property type="protein sequence ID" value="RNB46207.1"/>
    <property type="molecule type" value="Genomic_DNA"/>
</dbReference>
<evidence type="ECO:0000313" key="2">
    <source>
        <dbReference type="EMBL" id="RNB46207.1"/>
    </source>
</evidence>
<feature type="transmembrane region" description="Helical" evidence="1">
    <location>
        <begin position="89"/>
        <end position="111"/>
    </location>
</feature>
<feature type="transmembrane region" description="Helical" evidence="1">
    <location>
        <begin position="60"/>
        <end position="82"/>
    </location>
</feature>
<organism evidence="2 3">
    <name type="scientific">Agromyces tardus</name>
    <dbReference type="NCBI Taxonomy" id="2583849"/>
    <lineage>
        <taxon>Bacteria</taxon>
        <taxon>Bacillati</taxon>
        <taxon>Actinomycetota</taxon>
        <taxon>Actinomycetes</taxon>
        <taxon>Micrococcales</taxon>
        <taxon>Microbacteriaceae</taxon>
        <taxon>Agromyces</taxon>
    </lineage>
</organism>
<comment type="caution">
    <text evidence="2">The sequence shown here is derived from an EMBL/GenBank/DDBJ whole genome shotgun (WGS) entry which is preliminary data.</text>
</comment>
<sequence>MDEQRIGGGIRTALMITTGFVTVTAFAGGAALVTGSLAPELATVLSPPADYLEGSPFDSYVVPGLVLALVLGGVHLVAFVLLARRHPRALLATVVAGYAAAIWIVVQMTIIPFSVLQAIYVALGLVEIGLVLLALGVLRPLTRER</sequence>
<gene>
    <name evidence="2" type="ORF">EDM22_14375</name>
</gene>
<name>A0A3M8A679_9MICO</name>
<evidence type="ECO:0000256" key="1">
    <source>
        <dbReference type="SAM" id="Phobius"/>
    </source>
</evidence>
<accession>A0A3M8A679</accession>
<protein>
    <recommendedName>
        <fullName evidence="4">DUF4345 domain-containing protein</fullName>
    </recommendedName>
</protein>
<dbReference type="OrthoDB" id="4481055at2"/>
<dbReference type="Proteomes" id="UP000275048">
    <property type="component" value="Unassembled WGS sequence"/>
</dbReference>
<evidence type="ECO:0008006" key="4">
    <source>
        <dbReference type="Google" id="ProtNLM"/>
    </source>
</evidence>
<keyword evidence="1" id="KW-1133">Transmembrane helix</keyword>
<proteinExistence type="predicted"/>
<keyword evidence="1" id="KW-0812">Transmembrane</keyword>
<feature type="transmembrane region" description="Helical" evidence="1">
    <location>
        <begin position="12"/>
        <end position="38"/>
    </location>
</feature>
<feature type="transmembrane region" description="Helical" evidence="1">
    <location>
        <begin position="117"/>
        <end position="138"/>
    </location>
</feature>